<dbReference type="SUPFAM" id="SSF53474">
    <property type="entry name" value="alpha/beta-Hydrolases"/>
    <property type="match status" value="1"/>
</dbReference>
<proteinExistence type="inferred from homology"/>
<dbReference type="InterPro" id="IPR050300">
    <property type="entry name" value="GDXG_lipolytic_enzyme"/>
</dbReference>
<keyword evidence="4" id="KW-0812">Transmembrane</keyword>
<dbReference type="GO" id="GO:0052689">
    <property type="term" value="F:carboxylic ester hydrolase activity"/>
    <property type="evidence" value="ECO:0007669"/>
    <property type="project" value="InterPro"/>
</dbReference>
<feature type="active site" evidence="3">
    <location>
        <position position="352"/>
    </location>
</feature>
<dbReference type="PANTHER" id="PTHR48081">
    <property type="entry name" value="AB HYDROLASE SUPERFAMILY PROTEIN C4A8.06C"/>
    <property type="match status" value="1"/>
</dbReference>
<comment type="similarity">
    <text evidence="1">Belongs to the 'GDXG' lipolytic enzyme family.</text>
</comment>
<evidence type="ECO:0000256" key="2">
    <source>
        <dbReference type="ARBA" id="ARBA00022801"/>
    </source>
</evidence>
<feature type="active site" evidence="3">
    <location>
        <position position="382"/>
    </location>
</feature>
<organism evidence="6 7">
    <name type="scientific">Stichopus japonicus</name>
    <name type="common">Sea cucumber</name>
    <dbReference type="NCBI Taxonomy" id="307972"/>
    <lineage>
        <taxon>Eukaryota</taxon>
        <taxon>Metazoa</taxon>
        <taxon>Echinodermata</taxon>
        <taxon>Eleutherozoa</taxon>
        <taxon>Echinozoa</taxon>
        <taxon>Holothuroidea</taxon>
        <taxon>Aspidochirotacea</taxon>
        <taxon>Aspidochirotida</taxon>
        <taxon>Stichopodidae</taxon>
        <taxon>Apostichopus</taxon>
    </lineage>
</organism>
<dbReference type="Proteomes" id="UP000230750">
    <property type="component" value="Unassembled WGS sequence"/>
</dbReference>
<keyword evidence="7" id="KW-1185">Reference proteome</keyword>
<dbReference type="AlphaFoldDB" id="A0A2G8KU10"/>
<feature type="domain" description="Alpha/beta hydrolase fold-3" evidence="5">
    <location>
        <begin position="113"/>
        <end position="271"/>
    </location>
</feature>
<protein>
    <submittedName>
        <fullName evidence="6">Putative arylacetamide deacetylase</fullName>
    </submittedName>
</protein>
<accession>A0A2G8KU10</accession>
<keyword evidence="4" id="KW-0472">Membrane</keyword>
<feature type="active site" evidence="3">
    <location>
        <position position="190"/>
    </location>
</feature>
<sequence>MKIWQYTVIFLVILVSYLLYTPVPDGITEPFKYRRLVAGTRLLDLIVDAYDLIWPNHPNDIHVYRTIPRLLMKTPPEVTPGSKFKASVTSFDGVDVRLYEPLHKRTELLPGFIYIHGGGYCIMNTELYDGLTRQMADELDAVVVSVEYRRSPDVKFPVPFEDTLKAVKWFFRHAKEYGVDVSRIGIGGDSAGGALTALTSQHLHDDKTLPDNKLQVLIYPSVQKINSWGPSYQKYEYNFGDGGMLSRKKTAGFSLSYFGKVDEEFEKKYLENNHTSSEFKKSQKYQAITDVSVIPEELRNPVYFSGPSNKDHGDPEMWARIKDTVLDPRMSAMSRTDFSGLPEAFVATCGFDSLRDDGILYSNVLREAGVKVKWVHYEEAFHGIFWIGPTFNFDLGVRMRKEAIEFIKQKL</sequence>
<dbReference type="InterPro" id="IPR013094">
    <property type="entry name" value="AB_hydrolase_3"/>
</dbReference>
<evidence type="ECO:0000256" key="3">
    <source>
        <dbReference type="PIRSR" id="PIRSR037251-1"/>
    </source>
</evidence>
<comment type="caution">
    <text evidence="6">The sequence shown here is derived from an EMBL/GenBank/DDBJ whole genome shotgun (WGS) entry which is preliminary data.</text>
</comment>
<dbReference type="STRING" id="307972.A0A2G8KU10"/>
<dbReference type="OrthoDB" id="408631at2759"/>
<name>A0A2G8KU10_STIJA</name>
<evidence type="ECO:0000259" key="5">
    <source>
        <dbReference type="Pfam" id="PF07859"/>
    </source>
</evidence>
<keyword evidence="4" id="KW-1133">Transmembrane helix</keyword>
<dbReference type="InterPro" id="IPR017157">
    <property type="entry name" value="Arylacetamide_deacetylase"/>
</dbReference>
<keyword evidence="2" id="KW-0378">Hydrolase</keyword>
<dbReference type="EMBL" id="MRZV01000370">
    <property type="protein sequence ID" value="PIK51486.1"/>
    <property type="molecule type" value="Genomic_DNA"/>
</dbReference>
<evidence type="ECO:0000313" key="7">
    <source>
        <dbReference type="Proteomes" id="UP000230750"/>
    </source>
</evidence>
<evidence type="ECO:0000313" key="6">
    <source>
        <dbReference type="EMBL" id="PIK51486.1"/>
    </source>
</evidence>
<dbReference type="PIRSF" id="PIRSF037251">
    <property type="entry name" value="Arylacetamide_deacetylase"/>
    <property type="match status" value="1"/>
</dbReference>
<dbReference type="InterPro" id="IPR029058">
    <property type="entry name" value="AB_hydrolase_fold"/>
</dbReference>
<gene>
    <name evidence="6" type="ORF">BSL78_11625</name>
</gene>
<feature type="domain" description="Alpha/beta hydrolase fold-3" evidence="5">
    <location>
        <begin position="318"/>
        <end position="384"/>
    </location>
</feature>
<dbReference type="Pfam" id="PF07859">
    <property type="entry name" value="Abhydrolase_3"/>
    <property type="match status" value="2"/>
</dbReference>
<dbReference type="Gene3D" id="3.40.50.1820">
    <property type="entry name" value="alpha/beta hydrolase"/>
    <property type="match status" value="1"/>
</dbReference>
<reference evidence="6 7" key="1">
    <citation type="journal article" date="2017" name="PLoS Biol.">
        <title>The sea cucumber genome provides insights into morphological evolution and visceral regeneration.</title>
        <authorList>
            <person name="Zhang X."/>
            <person name="Sun L."/>
            <person name="Yuan J."/>
            <person name="Sun Y."/>
            <person name="Gao Y."/>
            <person name="Zhang L."/>
            <person name="Li S."/>
            <person name="Dai H."/>
            <person name="Hamel J.F."/>
            <person name="Liu C."/>
            <person name="Yu Y."/>
            <person name="Liu S."/>
            <person name="Lin W."/>
            <person name="Guo K."/>
            <person name="Jin S."/>
            <person name="Xu P."/>
            <person name="Storey K.B."/>
            <person name="Huan P."/>
            <person name="Zhang T."/>
            <person name="Zhou Y."/>
            <person name="Zhang J."/>
            <person name="Lin C."/>
            <person name="Li X."/>
            <person name="Xing L."/>
            <person name="Huo D."/>
            <person name="Sun M."/>
            <person name="Wang L."/>
            <person name="Mercier A."/>
            <person name="Li F."/>
            <person name="Yang H."/>
            <person name="Xiang J."/>
        </authorList>
    </citation>
    <scope>NUCLEOTIDE SEQUENCE [LARGE SCALE GENOMIC DNA]</scope>
    <source>
        <strain evidence="6">Shaxun</strain>
        <tissue evidence="6">Muscle</tissue>
    </source>
</reference>
<dbReference type="GO" id="GO:0016020">
    <property type="term" value="C:membrane"/>
    <property type="evidence" value="ECO:0007669"/>
    <property type="project" value="InterPro"/>
</dbReference>
<feature type="transmembrane region" description="Helical" evidence="4">
    <location>
        <begin position="6"/>
        <end position="23"/>
    </location>
</feature>
<evidence type="ECO:0000256" key="4">
    <source>
        <dbReference type="SAM" id="Phobius"/>
    </source>
</evidence>
<evidence type="ECO:0000256" key="1">
    <source>
        <dbReference type="ARBA" id="ARBA00010515"/>
    </source>
</evidence>
<dbReference type="PANTHER" id="PTHR48081:SF8">
    <property type="entry name" value="ALPHA_BETA HYDROLASE FOLD-3 DOMAIN-CONTAINING PROTEIN-RELATED"/>
    <property type="match status" value="1"/>
</dbReference>